<organism evidence="4 5">
    <name type="scientific">Pseudolactococcus chungangensis CAU 28 = DSM 22330</name>
    <dbReference type="NCBI Taxonomy" id="1122154"/>
    <lineage>
        <taxon>Bacteria</taxon>
        <taxon>Bacillati</taxon>
        <taxon>Bacillota</taxon>
        <taxon>Bacilli</taxon>
        <taxon>Lactobacillales</taxon>
        <taxon>Streptococcaceae</taxon>
        <taxon>Pseudolactococcus</taxon>
    </lineage>
</organism>
<dbReference type="STRING" id="1122154.SAMN02746068_02090"/>
<dbReference type="Proteomes" id="UP000185655">
    <property type="component" value="Unassembled WGS sequence"/>
</dbReference>
<protein>
    <recommendedName>
        <fullName evidence="2">CD-NTase-associated protein 16 NUDIX domain-containing protein</fullName>
    </recommendedName>
</protein>
<evidence type="ECO:0000313" key="4">
    <source>
        <dbReference type="EMBL" id="SFZ76798.1"/>
    </source>
</evidence>
<dbReference type="Proteomes" id="UP000218979">
    <property type="component" value="Unassembled WGS sequence"/>
</dbReference>
<proteinExistence type="predicted"/>
<sequence length="240" mass="28167">MNFIFSEIISGVIGAIVGGIVTAIFTNRKSIRTRLKSWWIGNKKIRMSISYLFSIRDDEGNYLLIKGNRIQQYQPIGGVYKYFKSFQPIKSKLEVTDEINKNFYDPDDLRIYLPGKNLMKLIEWFKTGENRETVITREFIEEIIAPGLLNITDLENIDFEYIHRKESGLRFSDHFEKEEYLIYDVFKVSFSKEVLARLKENSEKNPNFLWVSQADIDTKNTYIEEQAIQIGEHAKYITTC</sequence>
<dbReference type="RefSeq" id="WP_031367171.1">
    <property type="nucleotide sequence ID" value="NZ_FPKS01000021.1"/>
</dbReference>
<gene>
    <name evidence="3" type="ORF">RR45_GL001416</name>
    <name evidence="4" type="ORF">SAMN02746068_02090</name>
</gene>
<reference evidence="3 6" key="1">
    <citation type="submission" date="2014-12" db="EMBL/GenBank/DDBJ databases">
        <title>Draft genome sequences of 10 type strains of Lactococcus.</title>
        <authorList>
            <person name="Sun Z."/>
            <person name="Zhong Z."/>
            <person name="Liu W."/>
            <person name="Zhang W."/>
            <person name="Zhang H."/>
        </authorList>
    </citation>
    <scope>NUCLEOTIDE SEQUENCE [LARGE SCALE GENOMIC DNA]</scope>
    <source>
        <strain evidence="3 6">DSM 22330</strain>
    </source>
</reference>
<reference evidence="4 5" key="2">
    <citation type="submission" date="2016-11" db="EMBL/GenBank/DDBJ databases">
        <authorList>
            <person name="Jaros S."/>
            <person name="Januszkiewicz K."/>
            <person name="Wedrychowicz H."/>
        </authorList>
    </citation>
    <scope>NUCLEOTIDE SEQUENCE [LARGE SCALE GENOMIC DNA]</scope>
    <source>
        <strain evidence="4 5">DSM 22330</strain>
    </source>
</reference>
<accession>A0A1K2HJ66</accession>
<evidence type="ECO:0000256" key="1">
    <source>
        <dbReference type="SAM" id="Phobius"/>
    </source>
</evidence>
<feature type="transmembrane region" description="Helical" evidence="1">
    <location>
        <begin position="6"/>
        <end position="26"/>
    </location>
</feature>
<dbReference type="OrthoDB" id="791606at2"/>
<keyword evidence="1" id="KW-0472">Membrane</keyword>
<dbReference type="InterPro" id="IPR040829">
    <property type="entry name" value="Cap16_NUDIX"/>
</dbReference>
<evidence type="ECO:0000313" key="6">
    <source>
        <dbReference type="Proteomes" id="UP000218979"/>
    </source>
</evidence>
<dbReference type="AlphaFoldDB" id="A0A1K2HJ66"/>
<evidence type="ECO:0000259" key="2">
    <source>
        <dbReference type="Pfam" id="PF18167"/>
    </source>
</evidence>
<dbReference type="EMBL" id="JXJT01000033">
    <property type="protein sequence ID" value="PCR99961.1"/>
    <property type="molecule type" value="Genomic_DNA"/>
</dbReference>
<dbReference type="EMBL" id="FPKS01000021">
    <property type="protein sequence ID" value="SFZ76798.1"/>
    <property type="molecule type" value="Genomic_DNA"/>
</dbReference>
<evidence type="ECO:0000313" key="3">
    <source>
        <dbReference type="EMBL" id="PCR99961.1"/>
    </source>
</evidence>
<evidence type="ECO:0000313" key="5">
    <source>
        <dbReference type="Proteomes" id="UP000185655"/>
    </source>
</evidence>
<dbReference type="Pfam" id="PF18167">
    <property type="entry name" value="Sa_NUDIX"/>
    <property type="match status" value="1"/>
</dbReference>
<keyword evidence="6" id="KW-1185">Reference proteome</keyword>
<keyword evidence="1" id="KW-1133">Transmembrane helix</keyword>
<name>A0A1K2HJ66_9LACT</name>
<feature type="domain" description="CD-NTase-associated protein 16 NUDIX" evidence="2">
    <location>
        <begin position="44"/>
        <end position="237"/>
    </location>
</feature>
<keyword evidence="1" id="KW-0812">Transmembrane</keyword>